<accession>A0A091MQB2</accession>
<proteinExistence type="predicted"/>
<feature type="non-terminal residue" evidence="9">
    <location>
        <position position="496"/>
    </location>
</feature>
<comment type="function">
    <text evidence="8">Acrosomal protein that maintains proacrosin (pro-ACR) as an enzymatically inactive zymogen in the acrosome. Involved also in the acrosome formation.</text>
</comment>
<evidence type="ECO:0000256" key="4">
    <source>
        <dbReference type="ARBA" id="ARBA00022729"/>
    </source>
</evidence>
<keyword evidence="10" id="KW-1185">Reference proteome</keyword>
<dbReference type="EMBL" id="KK832683">
    <property type="protein sequence ID" value="KFP77743.1"/>
    <property type="molecule type" value="Genomic_DNA"/>
</dbReference>
<dbReference type="PANTHER" id="PTHR21362:SF1">
    <property type="entry name" value="ACROSIN-BINDING PROTEIN"/>
    <property type="match status" value="1"/>
</dbReference>
<protein>
    <recommendedName>
        <fullName evidence="2">Acrosin-binding protein</fullName>
    </recommendedName>
    <alternativeName>
        <fullName evidence="6">Acrosin-binding protein, 60 kDa form</fullName>
    </alternativeName>
    <alternativeName>
        <fullName evidence="7">Proacrosin-binding protein sp32</fullName>
    </alternativeName>
</protein>
<evidence type="ECO:0000256" key="5">
    <source>
        <dbReference type="ARBA" id="ARBA00023329"/>
    </source>
</evidence>
<dbReference type="PANTHER" id="PTHR21362">
    <property type="entry name" value="ACROSIN-BINDING PROTEIN"/>
    <property type="match status" value="1"/>
</dbReference>
<dbReference type="Proteomes" id="UP000053537">
    <property type="component" value="Unassembled WGS sequence"/>
</dbReference>
<dbReference type="InterPro" id="IPR009865">
    <property type="entry name" value="Proacrosin-bd"/>
</dbReference>
<evidence type="ECO:0000256" key="8">
    <source>
        <dbReference type="ARBA" id="ARBA00045517"/>
    </source>
</evidence>
<evidence type="ECO:0000313" key="9">
    <source>
        <dbReference type="EMBL" id="KFP77743.1"/>
    </source>
</evidence>
<evidence type="ECO:0000256" key="3">
    <source>
        <dbReference type="ARBA" id="ARBA00022553"/>
    </source>
</evidence>
<evidence type="ECO:0000313" key="10">
    <source>
        <dbReference type="Proteomes" id="UP000053537"/>
    </source>
</evidence>
<keyword evidence="5" id="KW-0968">Cytoplasmic vesicle</keyword>
<keyword evidence="4" id="KW-0732">Signal</keyword>
<gene>
    <name evidence="9" type="ORF">N310_07419</name>
</gene>
<feature type="non-terminal residue" evidence="9">
    <location>
        <position position="1"/>
    </location>
</feature>
<dbReference type="GO" id="GO:0001669">
    <property type="term" value="C:acrosomal vesicle"/>
    <property type="evidence" value="ECO:0007669"/>
    <property type="project" value="UniProtKB-SubCell"/>
</dbReference>
<evidence type="ECO:0000256" key="7">
    <source>
        <dbReference type="ARBA" id="ARBA00033453"/>
    </source>
</evidence>
<reference evidence="9 10" key="1">
    <citation type="submission" date="2014-04" db="EMBL/GenBank/DDBJ databases">
        <title>Genome evolution of avian class.</title>
        <authorList>
            <person name="Zhang G."/>
            <person name="Li C."/>
        </authorList>
    </citation>
    <scope>NUCLEOTIDE SEQUENCE [LARGE SCALE GENOMIC DNA]</scope>
    <source>
        <strain evidence="9">BGI_N310</strain>
    </source>
</reference>
<sequence>PVPPAPGSPLSDWEYEQFFARLYPPRKANKFCLLRQAQGCLSPIILQLDQDENHGQIPKGPICTEFPEVLQFQTFCQFAHYRCLRKKFYTKKSLSAKSLPSTPEVTRPSQKTVLPSTVLVPVATTTLPPRVESPEDQSLKDTIQRLINSALSLDASQAIKDSSWDVKSKAQNFSVQEKIPRGSCPGYRLYRVGIHTRMLTHGSHEPSFPSKLELNPSADPNGAAPWSVLSRPPTNISSLCTQMDKTGQQLGNFLNLCSLNELTLSFPLSVSLLALKNREAVLVLCYAVLEGNCLSSMLTQAWKEMEKRVFGFGDSVCDNLGRRHTDLCPSCAFCSLKREQCQNIKTLNRVRCNTSGFSSYINSQISAQHRDAQNMTSSPEPLEYYGMDLFKGLRSEYWCSQMAIHGCEDSNVTLWLKAEYAAFQDGDASGKICDSSGVQHPNYCMFKSHQCLQMSIYNQRVTRRACKRNETYRVLSVKEGDNEVQLWHDKFLNLSK</sequence>
<evidence type="ECO:0000256" key="6">
    <source>
        <dbReference type="ARBA" id="ARBA00032734"/>
    </source>
</evidence>
<dbReference type="GO" id="GO:0005634">
    <property type="term" value="C:nucleus"/>
    <property type="evidence" value="ECO:0007669"/>
    <property type="project" value="TreeGrafter"/>
</dbReference>
<dbReference type="AlphaFoldDB" id="A0A091MQB2"/>
<evidence type="ECO:0000256" key="2">
    <source>
        <dbReference type="ARBA" id="ARBA00018940"/>
    </source>
</evidence>
<keyword evidence="3" id="KW-0597">Phosphoprotein</keyword>
<comment type="subcellular location">
    <subcellularLocation>
        <location evidence="1">Cytoplasmic vesicle</location>
        <location evidence="1">Secretory vesicle</location>
        <location evidence="1">Acrosome</location>
    </subcellularLocation>
</comment>
<dbReference type="Pfam" id="PF07222">
    <property type="entry name" value="PBP_sp32"/>
    <property type="match status" value="1"/>
</dbReference>
<evidence type="ECO:0000256" key="1">
    <source>
        <dbReference type="ARBA" id="ARBA00004218"/>
    </source>
</evidence>
<name>A0A091MQB2_9PASS</name>
<organism evidence="9 10">
    <name type="scientific">Acanthisitta chloris</name>
    <name type="common">rifleman</name>
    <dbReference type="NCBI Taxonomy" id="57068"/>
    <lineage>
        <taxon>Eukaryota</taxon>
        <taxon>Metazoa</taxon>
        <taxon>Chordata</taxon>
        <taxon>Craniata</taxon>
        <taxon>Vertebrata</taxon>
        <taxon>Euteleostomi</taxon>
        <taxon>Archelosauria</taxon>
        <taxon>Archosauria</taxon>
        <taxon>Dinosauria</taxon>
        <taxon>Saurischia</taxon>
        <taxon>Theropoda</taxon>
        <taxon>Coelurosauria</taxon>
        <taxon>Aves</taxon>
        <taxon>Neognathae</taxon>
        <taxon>Neoaves</taxon>
        <taxon>Telluraves</taxon>
        <taxon>Australaves</taxon>
        <taxon>Passeriformes</taxon>
        <taxon>Acanthisittidae</taxon>
        <taxon>Acanthisitta</taxon>
    </lineage>
</organism>